<comment type="similarity">
    <text evidence="2">Belongs to the KHG/KDPG aldolase family.</text>
</comment>
<evidence type="ECO:0000256" key="1">
    <source>
        <dbReference type="ARBA" id="ARBA00004761"/>
    </source>
</evidence>
<evidence type="ECO:0000256" key="3">
    <source>
        <dbReference type="ARBA" id="ARBA00011233"/>
    </source>
</evidence>
<keyword evidence="5" id="KW-0119">Carbohydrate metabolism</keyword>
<comment type="caution">
    <text evidence="6">The sequence shown here is derived from an EMBL/GenBank/DDBJ whole genome shotgun (WGS) entry which is preliminary data.</text>
</comment>
<evidence type="ECO:0000256" key="5">
    <source>
        <dbReference type="ARBA" id="ARBA00023277"/>
    </source>
</evidence>
<keyword evidence="4" id="KW-0456">Lyase</keyword>
<sequence>MTESSSALPRTFIGLIAILRGLTVSDAVSVGECLYESGFRTLEVPLNSPDPLLTISALKEALPANCMVGAGTVLTVKQVRQCHEAGAQIIVSPNTDVAVIAETIRLGMLSFPGAATPSDAFAAIGAGATSVKIFPADQVGINGLKAWTAVVPKEIGLIPVGGVDAANIGEWMAAGATGFGIGSSLYKPGIAVEELRQRAIAMIAAWASSLDSTRKSE</sequence>
<dbReference type="InterPro" id="IPR000887">
    <property type="entry name" value="Aldlse_KDPG_KHG"/>
</dbReference>
<dbReference type="SUPFAM" id="SSF51569">
    <property type="entry name" value="Aldolase"/>
    <property type="match status" value="1"/>
</dbReference>
<dbReference type="Proteomes" id="UP000297853">
    <property type="component" value="Unassembled WGS sequence"/>
</dbReference>
<organism evidence="6 7">
    <name type="scientific">Cryobacterium sinapicolor</name>
    <dbReference type="NCBI Taxonomy" id="1259236"/>
    <lineage>
        <taxon>Bacteria</taxon>
        <taxon>Bacillati</taxon>
        <taxon>Actinomycetota</taxon>
        <taxon>Actinomycetes</taxon>
        <taxon>Micrococcales</taxon>
        <taxon>Microbacteriaceae</taxon>
        <taxon>Cryobacterium</taxon>
    </lineage>
</organism>
<proteinExistence type="inferred from homology"/>
<keyword evidence="7" id="KW-1185">Reference proteome</keyword>
<dbReference type="NCBIfam" id="NF006600">
    <property type="entry name" value="PRK09140.1"/>
    <property type="match status" value="1"/>
</dbReference>
<comment type="pathway">
    <text evidence="1">Carbohydrate acid metabolism.</text>
</comment>
<comment type="subunit">
    <text evidence="3">Homotrimer.</text>
</comment>
<dbReference type="CDD" id="cd00452">
    <property type="entry name" value="KDPG_aldolase"/>
    <property type="match status" value="1"/>
</dbReference>
<dbReference type="EMBL" id="SOGQ01000014">
    <property type="protein sequence ID" value="TFD03993.1"/>
    <property type="molecule type" value="Genomic_DNA"/>
</dbReference>
<dbReference type="PANTHER" id="PTHR30246:SF1">
    <property type="entry name" value="2-DEHYDRO-3-DEOXY-6-PHOSPHOGALACTONATE ALDOLASE-RELATED"/>
    <property type="match status" value="1"/>
</dbReference>
<evidence type="ECO:0000313" key="6">
    <source>
        <dbReference type="EMBL" id="TFD03993.1"/>
    </source>
</evidence>
<dbReference type="Gene3D" id="3.20.20.70">
    <property type="entry name" value="Aldolase class I"/>
    <property type="match status" value="1"/>
</dbReference>
<protein>
    <submittedName>
        <fullName evidence="6">2-dehydro-3-deoxy-6-phosphogalactonate aldolase</fullName>
    </submittedName>
</protein>
<gene>
    <name evidence="6" type="ORF">E3T28_03020</name>
</gene>
<evidence type="ECO:0000256" key="4">
    <source>
        <dbReference type="ARBA" id="ARBA00023239"/>
    </source>
</evidence>
<name>A0ABY2JEU8_9MICO</name>
<dbReference type="InterPro" id="IPR013785">
    <property type="entry name" value="Aldolase_TIM"/>
</dbReference>
<dbReference type="PANTHER" id="PTHR30246">
    <property type="entry name" value="2-KETO-3-DEOXY-6-PHOSPHOGLUCONATE ALDOLASE"/>
    <property type="match status" value="1"/>
</dbReference>
<dbReference type="RefSeq" id="WP_134427835.1">
    <property type="nucleotide sequence ID" value="NZ_SOGQ01000014.1"/>
</dbReference>
<evidence type="ECO:0000256" key="2">
    <source>
        <dbReference type="ARBA" id="ARBA00006906"/>
    </source>
</evidence>
<accession>A0ABY2JEU8</accession>
<dbReference type="Pfam" id="PF01081">
    <property type="entry name" value="Aldolase"/>
    <property type="match status" value="1"/>
</dbReference>
<evidence type="ECO:0000313" key="7">
    <source>
        <dbReference type="Proteomes" id="UP000297853"/>
    </source>
</evidence>
<reference evidence="6 7" key="1">
    <citation type="submission" date="2019-03" db="EMBL/GenBank/DDBJ databases">
        <title>Genomics of glacier-inhabiting Cryobacterium strains.</title>
        <authorList>
            <person name="Liu Q."/>
            <person name="Xin Y.-H."/>
        </authorList>
    </citation>
    <scope>NUCLEOTIDE SEQUENCE [LARGE SCALE GENOMIC DNA]</scope>
    <source>
        <strain evidence="6 7">TMT1-23-1</strain>
    </source>
</reference>